<dbReference type="KEGG" id="rme:Rmet_0185"/>
<evidence type="ECO:0008006" key="4">
    <source>
        <dbReference type="Google" id="ProtNLM"/>
    </source>
</evidence>
<dbReference type="STRING" id="266264.Rmet_0185"/>
<keyword evidence="3" id="KW-1185">Reference proteome</keyword>
<dbReference type="EMBL" id="CP000352">
    <property type="protein sequence ID" value="ABF07071.1"/>
    <property type="molecule type" value="Genomic_DNA"/>
</dbReference>
<sequence length="359" mass="40778">MSVSENKLENPCLGAPRPAVHRTGWPRPNPCHAWAGGRSATPGNMRADSSMPPRTDLARSRRVTVVHNWSRRVFVVITTLTFVAILGGCNAMKLGYEQGDRLAYWWVDRYVDVSDAQEVPTRDAIARFFAWHRRSQLPEVAKVLARVKGEVAGPVDIAMIRQAQQDSQRLGRQAYENTIPDLADLMLTLSPDQIKRMETKFAESNTKYRKQFLGSDADARTDARFDKIMDYTKLVYGSFSRDQEKAIRDAMGPYMLNADARYSERVRRQQEWVALAREISTTRPPKAQAEEMLRHYADDWQRPATGQQRSTDAGINLTVTIANLTTPEQKAHAVKRFQGWIEDVQALMREPGRSTRASQ</sequence>
<evidence type="ECO:0000313" key="3">
    <source>
        <dbReference type="Proteomes" id="UP000002429"/>
    </source>
</evidence>
<dbReference type="Proteomes" id="UP000002429">
    <property type="component" value="Chromosome"/>
</dbReference>
<proteinExistence type="predicted"/>
<dbReference type="HOGENOM" id="CLU_061560_1_0_4"/>
<dbReference type="Pfam" id="PF19795">
    <property type="entry name" value="DUF6279"/>
    <property type="match status" value="1"/>
</dbReference>
<accession>Q1LS05</accession>
<evidence type="ECO:0000313" key="2">
    <source>
        <dbReference type="EMBL" id="ABF07071.1"/>
    </source>
</evidence>
<reference evidence="3" key="1">
    <citation type="journal article" date="2010" name="PLoS ONE">
        <title>The complete genome sequence of Cupriavidus metallidurans strain CH34, a master survivalist in harsh and anthropogenic environments.</title>
        <authorList>
            <person name="Janssen P.J."/>
            <person name="Van Houdt R."/>
            <person name="Moors H."/>
            <person name="Monsieurs P."/>
            <person name="Morin N."/>
            <person name="Michaux A."/>
            <person name="Benotmane M.A."/>
            <person name="Leys N."/>
            <person name="Vallaeys T."/>
            <person name="Lapidus A."/>
            <person name="Monchy S."/>
            <person name="Medigue C."/>
            <person name="Taghavi S."/>
            <person name="McCorkle S."/>
            <person name="Dunn J."/>
            <person name="van der Lelie D."/>
            <person name="Mergeay M."/>
        </authorList>
    </citation>
    <scope>NUCLEOTIDE SEQUENCE [LARGE SCALE GENOMIC DNA]</scope>
    <source>
        <strain evidence="3">ATCC 43123 / DSM 2839 / NBRC 102507 / CH34</strain>
    </source>
</reference>
<feature type="region of interest" description="Disordered" evidence="1">
    <location>
        <begin position="1"/>
        <end position="27"/>
    </location>
</feature>
<gene>
    <name evidence="2" type="ordered locus">Rmet_0185</name>
</gene>
<name>Q1LS05_CUPMC</name>
<protein>
    <recommendedName>
        <fullName evidence="4">Lipoprotein</fullName>
    </recommendedName>
</protein>
<dbReference type="AlphaFoldDB" id="Q1LS05"/>
<evidence type="ECO:0000256" key="1">
    <source>
        <dbReference type="SAM" id="MobiDB-lite"/>
    </source>
</evidence>
<organism evidence="2 3">
    <name type="scientific">Cupriavidus metallidurans (strain ATCC 43123 / DSM 2839 / NBRC 102507 / CH34)</name>
    <name type="common">Ralstonia metallidurans</name>
    <dbReference type="NCBI Taxonomy" id="266264"/>
    <lineage>
        <taxon>Bacteria</taxon>
        <taxon>Pseudomonadati</taxon>
        <taxon>Pseudomonadota</taxon>
        <taxon>Betaproteobacteria</taxon>
        <taxon>Burkholderiales</taxon>
        <taxon>Burkholderiaceae</taxon>
        <taxon>Cupriavidus</taxon>
    </lineage>
</organism>
<dbReference type="eggNOG" id="ENOG5032RT1">
    <property type="taxonomic scope" value="Bacteria"/>
</dbReference>